<dbReference type="InterPro" id="IPR044839">
    <property type="entry name" value="NDR1-like"/>
</dbReference>
<organism evidence="8 9">
    <name type="scientific">Zingiber officinale</name>
    <name type="common">Ginger</name>
    <name type="synonym">Amomum zingiber</name>
    <dbReference type="NCBI Taxonomy" id="94328"/>
    <lineage>
        <taxon>Eukaryota</taxon>
        <taxon>Viridiplantae</taxon>
        <taxon>Streptophyta</taxon>
        <taxon>Embryophyta</taxon>
        <taxon>Tracheophyta</taxon>
        <taxon>Spermatophyta</taxon>
        <taxon>Magnoliopsida</taxon>
        <taxon>Liliopsida</taxon>
        <taxon>Zingiberales</taxon>
        <taxon>Zingiberaceae</taxon>
        <taxon>Zingiber</taxon>
    </lineage>
</organism>
<evidence type="ECO:0000256" key="4">
    <source>
        <dbReference type="ARBA" id="ARBA00023136"/>
    </source>
</evidence>
<evidence type="ECO:0000256" key="2">
    <source>
        <dbReference type="ARBA" id="ARBA00022692"/>
    </source>
</evidence>
<evidence type="ECO:0000256" key="5">
    <source>
        <dbReference type="SAM" id="MobiDB-lite"/>
    </source>
</evidence>
<name>A0A8J5IDC8_ZINOF</name>
<proteinExistence type="predicted"/>
<dbReference type="Proteomes" id="UP000734854">
    <property type="component" value="Unassembled WGS sequence"/>
</dbReference>
<feature type="region of interest" description="Disordered" evidence="5">
    <location>
        <begin position="1"/>
        <end position="37"/>
    </location>
</feature>
<dbReference type="GO" id="GO:0098542">
    <property type="term" value="P:defense response to other organism"/>
    <property type="evidence" value="ECO:0007669"/>
    <property type="project" value="InterPro"/>
</dbReference>
<sequence>MADPAVNPWSKPNPRPPPPRSTSLPPTKSQIEAAGKSTSSATRRGLCRSCCLCSVTLLALLILLAATVVGIFYAVYRPHRPAFSIASLRVAALNISAAGQLIASRIDVNVTVRNPNKKLVFLYDPISFSVVAASGSGVDVGDGSFEGFVQEARSTKIVSATAASGRQQLEAAEAADLRKSTSLMVDVEMRTKAGVKIGNLITKKIGIKVLCEGINAAVSRGKATAAAVSTGGDCKVKLRIKIGKWNI</sequence>
<evidence type="ECO:0000313" key="8">
    <source>
        <dbReference type="EMBL" id="KAG6538345.1"/>
    </source>
</evidence>
<feature type="domain" description="Late embryogenesis abundant protein LEA-2 subgroup" evidence="7">
    <location>
        <begin position="110"/>
        <end position="209"/>
    </location>
</feature>
<dbReference type="GO" id="GO:0005886">
    <property type="term" value="C:plasma membrane"/>
    <property type="evidence" value="ECO:0007669"/>
    <property type="project" value="TreeGrafter"/>
</dbReference>
<dbReference type="OrthoDB" id="777167at2759"/>
<keyword evidence="2 6" id="KW-0812">Transmembrane</keyword>
<dbReference type="PANTHER" id="PTHR31234">
    <property type="entry name" value="LATE EMBRYOGENESIS ABUNDANT (LEA) HYDROXYPROLINE-RICH GLYCOPROTEIN FAMILY"/>
    <property type="match status" value="1"/>
</dbReference>
<protein>
    <recommendedName>
        <fullName evidence="7">Late embryogenesis abundant protein LEA-2 subgroup domain-containing protein</fullName>
    </recommendedName>
</protein>
<keyword evidence="9" id="KW-1185">Reference proteome</keyword>
<keyword evidence="4 6" id="KW-0472">Membrane</keyword>
<comment type="subcellular location">
    <subcellularLocation>
        <location evidence="1">Membrane</location>
        <topology evidence="1">Single-pass membrane protein</topology>
    </subcellularLocation>
</comment>
<evidence type="ECO:0000259" key="7">
    <source>
        <dbReference type="Pfam" id="PF03168"/>
    </source>
</evidence>
<dbReference type="EMBL" id="JACMSC010000001">
    <property type="protein sequence ID" value="KAG6538345.1"/>
    <property type="molecule type" value="Genomic_DNA"/>
</dbReference>
<evidence type="ECO:0000256" key="6">
    <source>
        <dbReference type="SAM" id="Phobius"/>
    </source>
</evidence>
<reference evidence="8 9" key="1">
    <citation type="submission" date="2020-08" db="EMBL/GenBank/DDBJ databases">
        <title>Plant Genome Project.</title>
        <authorList>
            <person name="Zhang R.-G."/>
        </authorList>
    </citation>
    <scope>NUCLEOTIDE SEQUENCE [LARGE SCALE GENOMIC DNA]</scope>
    <source>
        <tissue evidence="8">Rhizome</tissue>
    </source>
</reference>
<evidence type="ECO:0000313" key="9">
    <source>
        <dbReference type="Proteomes" id="UP000734854"/>
    </source>
</evidence>
<dbReference type="Pfam" id="PF03168">
    <property type="entry name" value="LEA_2"/>
    <property type="match status" value="1"/>
</dbReference>
<accession>A0A8J5IDC8</accession>
<evidence type="ECO:0000256" key="1">
    <source>
        <dbReference type="ARBA" id="ARBA00004167"/>
    </source>
</evidence>
<evidence type="ECO:0000256" key="3">
    <source>
        <dbReference type="ARBA" id="ARBA00022989"/>
    </source>
</evidence>
<gene>
    <name evidence="8" type="ORF">ZIOFF_003460</name>
</gene>
<feature type="compositionally biased region" description="Pro residues" evidence="5">
    <location>
        <begin position="11"/>
        <end position="20"/>
    </location>
</feature>
<dbReference type="InterPro" id="IPR004864">
    <property type="entry name" value="LEA_2"/>
</dbReference>
<feature type="transmembrane region" description="Helical" evidence="6">
    <location>
        <begin position="50"/>
        <end position="76"/>
    </location>
</feature>
<keyword evidence="3 6" id="KW-1133">Transmembrane helix</keyword>
<comment type="caution">
    <text evidence="8">The sequence shown here is derived from an EMBL/GenBank/DDBJ whole genome shotgun (WGS) entry which is preliminary data.</text>
</comment>
<dbReference type="PANTHER" id="PTHR31234:SF2">
    <property type="entry name" value="OS05G0199100 PROTEIN"/>
    <property type="match status" value="1"/>
</dbReference>
<dbReference type="AlphaFoldDB" id="A0A8J5IDC8"/>